<evidence type="ECO:0000313" key="9">
    <source>
        <dbReference type="EMBL" id="USF88884.1"/>
    </source>
</evidence>
<dbReference type="GO" id="GO:0015297">
    <property type="term" value="F:antiporter activity"/>
    <property type="evidence" value="ECO:0007669"/>
    <property type="project" value="UniProtKB-KW"/>
</dbReference>
<dbReference type="PANTHER" id="PTHR43021:SF2">
    <property type="entry name" value="CATION_H+ EXCHANGER DOMAIN-CONTAINING PROTEIN"/>
    <property type="match status" value="1"/>
</dbReference>
<feature type="transmembrane region" description="Helical" evidence="7">
    <location>
        <begin position="6"/>
        <end position="24"/>
    </location>
</feature>
<feature type="transmembrane region" description="Helical" evidence="7">
    <location>
        <begin position="358"/>
        <end position="382"/>
    </location>
</feature>
<keyword evidence="10" id="KW-1185">Reference proteome</keyword>
<keyword evidence="2" id="KW-0813">Transport</keyword>
<dbReference type="Pfam" id="PF00999">
    <property type="entry name" value="Na_H_Exchanger"/>
    <property type="match status" value="1"/>
</dbReference>
<dbReference type="GO" id="GO:1902600">
    <property type="term" value="P:proton transmembrane transport"/>
    <property type="evidence" value="ECO:0007669"/>
    <property type="project" value="InterPro"/>
</dbReference>
<dbReference type="InterPro" id="IPR006153">
    <property type="entry name" value="Cation/H_exchanger_TM"/>
</dbReference>
<evidence type="ECO:0000256" key="2">
    <source>
        <dbReference type="ARBA" id="ARBA00022449"/>
    </source>
</evidence>
<evidence type="ECO:0000256" key="1">
    <source>
        <dbReference type="ARBA" id="ARBA00004141"/>
    </source>
</evidence>
<organism evidence="9 10">
    <name type="scientific">Candidatus Endoriftia persephonae</name>
    <dbReference type="NCBI Taxonomy" id="393765"/>
    <lineage>
        <taxon>Bacteria</taxon>
        <taxon>Pseudomonadati</taxon>
        <taxon>Pseudomonadota</taxon>
        <taxon>Gammaproteobacteria</taxon>
        <taxon>Chromatiales</taxon>
        <taxon>Sedimenticolaceae</taxon>
        <taxon>Candidatus Endoriftia</taxon>
    </lineage>
</organism>
<name>A0A9J7A1T6_9GAMM</name>
<feature type="transmembrane region" description="Helical" evidence="7">
    <location>
        <begin position="189"/>
        <end position="212"/>
    </location>
</feature>
<proteinExistence type="predicted"/>
<reference evidence="9" key="1">
    <citation type="journal article" date="2022" name="Mol. Ecol. Resour.">
        <title>The complete and closed genome of the facultative generalist Candidatus Endoriftia persephone from deep-sea hydrothermal vents.</title>
        <authorList>
            <person name="de Oliveira A.L."/>
            <person name="Srivastava A."/>
            <person name="Espada-Hinojosa S."/>
            <person name="Bright M."/>
        </authorList>
    </citation>
    <scope>NUCLEOTIDE SEQUENCE</scope>
    <source>
        <strain evidence="9">Tica-EPR-9o50.N</strain>
    </source>
</reference>
<keyword evidence="3 7" id="KW-0812">Transmembrane</keyword>
<feature type="transmembrane region" description="Helical" evidence="7">
    <location>
        <begin position="332"/>
        <end position="352"/>
    </location>
</feature>
<dbReference type="KEGG" id="eps:L0Y14_06555"/>
<dbReference type="Proteomes" id="UP001056649">
    <property type="component" value="Chromosome"/>
</dbReference>
<evidence type="ECO:0000256" key="5">
    <source>
        <dbReference type="ARBA" id="ARBA00023065"/>
    </source>
</evidence>
<keyword evidence="4 7" id="KW-1133">Transmembrane helix</keyword>
<dbReference type="EMBL" id="CP090569">
    <property type="protein sequence ID" value="USF88884.1"/>
    <property type="molecule type" value="Genomic_DNA"/>
</dbReference>
<accession>A0A9J7A1T6</accession>
<feature type="transmembrane region" description="Helical" evidence="7">
    <location>
        <begin position="224"/>
        <end position="254"/>
    </location>
</feature>
<keyword evidence="2" id="KW-0050">Antiport</keyword>
<dbReference type="InterPro" id="IPR038770">
    <property type="entry name" value="Na+/solute_symporter_sf"/>
</dbReference>
<dbReference type="RefSeq" id="WP_005965204.1">
    <property type="nucleotide sequence ID" value="NZ_CP090569.1"/>
</dbReference>
<feature type="transmembrane region" description="Helical" evidence="7">
    <location>
        <begin position="61"/>
        <end position="78"/>
    </location>
</feature>
<evidence type="ECO:0000256" key="3">
    <source>
        <dbReference type="ARBA" id="ARBA00022692"/>
    </source>
</evidence>
<gene>
    <name evidence="9" type="ORF">L0Y14_06555</name>
</gene>
<dbReference type="Gene3D" id="1.20.1530.20">
    <property type="match status" value="1"/>
</dbReference>
<keyword evidence="5" id="KW-0406">Ion transport</keyword>
<dbReference type="GO" id="GO:0016020">
    <property type="term" value="C:membrane"/>
    <property type="evidence" value="ECO:0007669"/>
    <property type="project" value="UniProtKB-SubCell"/>
</dbReference>
<dbReference type="PANTHER" id="PTHR43021">
    <property type="entry name" value="NA(+)/H(+) ANTIPORTER-RELATED"/>
    <property type="match status" value="1"/>
</dbReference>
<evidence type="ECO:0000256" key="6">
    <source>
        <dbReference type="ARBA" id="ARBA00023136"/>
    </source>
</evidence>
<feature type="domain" description="Cation/H+ exchanger transmembrane" evidence="8">
    <location>
        <begin position="16"/>
        <end position="375"/>
    </location>
</feature>
<feature type="transmembrane region" description="Helical" evidence="7">
    <location>
        <begin position="118"/>
        <end position="139"/>
    </location>
</feature>
<feature type="transmembrane region" description="Helical" evidence="7">
    <location>
        <begin position="160"/>
        <end position="177"/>
    </location>
</feature>
<evidence type="ECO:0000256" key="7">
    <source>
        <dbReference type="SAM" id="Phobius"/>
    </source>
</evidence>
<evidence type="ECO:0000313" key="10">
    <source>
        <dbReference type="Proteomes" id="UP001056649"/>
    </source>
</evidence>
<sequence length="389" mass="41291">MDDTAEFLTTIGGVLLFGLLTDFLGRHTFLPRVTLLLLFGLLIGHEGLDLISSVVSERFEIITNIALLMVGFLLGGKLTGESLRSCGSQLFWISVSAVAGTWLAVLLGLLTIGVQLEVAILLACVATATAPAATLDVVVETGSKGRFANLLLEIVAIDDVWALILFAFGVSLVALMMGNEEGAATILSAFWQIGGALLLGLAIGVPAAYLSGRIRPGQPMLIEALGLVFLCGGIAIWLDLSYLIASMVMGSVIVNLARHHDYPFHAIENVDSPMMVIFFVFAGASLELNALVGVGLIGVTYVVCRSAGKLLGAWLGAIWGGSGERVRRWMGLALLPQAGVAIGMALVASTRFPEHRQMLLSVVIGTSIFFELIGPVFSRWALQRGERRG</sequence>
<evidence type="ECO:0000259" key="8">
    <source>
        <dbReference type="Pfam" id="PF00999"/>
    </source>
</evidence>
<dbReference type="AlphaFoldDB" id="A0A9J7A1T6"/>
<keyword evidence="6 7" id="KW-0472">Membrane</keyword>
<protein>
    <submittedName>
        <fullName evidence="9">Cation:proton antiporter</fullName>
    </submittedName>
</protein>
<feature type="transmembrane region" description="Helical" evidence="7">
    <location>
        <begin position="90"/>
        <end position="112"/>
    </location>
</feature>
<comment type="subcellular location">
    <subcellularLocation>
        <location evidence="1">Membrane</location>
        <topology evidence="1">Multi-pass membrane protein</topology>
    </subcellularLocation>
</comment>
<feature type="transmembrane region" description="Helical" evidence="7">
    <location>
        <begin position="274"/>
        <end position="304"/>
    </location>
</feature>
<evidence type="ECO:0000256" key="4">
    <source>
        <dbReference type="ARBA" id="ARBA00022989"/>
    </source>
</evidence>